<dbReference type="RefSeq" id="WP_048878488.1">
    <property type="nucleotide sequence ID" value="NZ_BANC01000035.1"/>
</dbReference>
<dbReference type="AlphaFoldDB" id="A0A0D6PGV3"/>
<reference evidence="2 3" key="1">
    <citation type="submission" date="2012-11" db="EMBL/GenBank/DDBJ databases">
        <title>Whole genome sequence of Acidocella aminolytica 101 = DSM 11237.</title>
        <authorList>
            <person name="Azuma Y."/>
            <person name="Higashiura N."/>
            <person name="Hirakawa H."/>
            <person name="Matsushita K."/>
        </authorList>
    </citation>
    <scope>NUCLEOTIDE SEQUENCE [LARGE SCALE GENOMIC DNA]</scope>
    <source>
        <strain evidence="3">101 / DSM 11237</strain>
    </source>
</reference>
<feature type="region of interest" description="Disordered" evidence="1">
    <location>
        <begin position="89"/>
        <end position="109"/>
    </location>
</feature>
<gene>
    <name evidence="2" type="ORF">Aam_035_076</name>
</gene>
<dbReference type="Proteomes" id="UP000032668">
    <property type="component" value="Unassembled WGS sequence"/>
</dbReference>
<keyword evidence="3" id="KW-1185">Reference proteome</keyword>
<protein>
    <submittedName>
        <fullName evidence="2">Uncharacterized protein</fullName>
    </submittedName>
</protein>
<name>A0A0D6PGV3_9PROT</name>
<organism evidence="2 3">
    <name type="scientific">Acidocella aminolytica 101 = DSM 11237</name>
    <dbReference type="NCBI Taxonomy" id="1120923"/>
    <lineage>
        <taxon>Bacteria</taxon>
        <taxon>Pseudomonadati</taxon>
        <taxon>Pseudomonadota</taxon>
        <taxon>Alphaproteobacteria</taxon>
        <taxon>Acetobacterales</taxon>
        <taxon>Acidocellaceae</taxon>
        <taxon>Acidocella</taxon>
    </lineage>
</organism>
<comment type="caution">
    <text evidence="2">The sequence shown here is derived from an EMBL/GenBank/DDBJ whole genome shotgun (WGS) entry which is preliminary data.</text>
</comment>
<dbReference type="STRING" id="1120923.SAMN02746095_02023"/>
<accession>A0A0D6PGV3</accession>
<dbReference type="EMBL" id="BANC01000035">
    <property type="protein sequence ID" value="GAN80069.1"/>
    <property type="molecule type" value="Genomic_DNA"/>
</dbReference>
<proteinExistence type="predicted"/>
<dbReference type="OrthoDB" id="8456317at2"/>
<evidence type="ECO:0000313" key="2">
    <source>
        <dbReference type="EMBL" id="GAN80069.1"/>
    </source>
</evidence>
<sequence length="109" mass="11214">MALLSACAAPGSQDSIASLPVSEQALKGSTPQVLAADFGPPMLRRVDGPAQVWLYHSPVCGLNVFLYPDSHGVPRVAAVVPDNGANPQSCMQSLARPTTAAALERSASS</sequence>
<evidence type="ECO:0000256" key="1">
    <source>
        <dbReference type="SAM" id="MobiDB-lite"/>
    </source>
</evidence>
<evidence type="ECO:0000313" key="3">
    <source>
        <dbReference type="Proteomes" id="UP000032668"/>
    </source>
</evidence>